<keyword evidence="10" id="KW-0833">Ubl conjugation pathway</keyword>
<dbReference type="FunFam" id="3.30.40.10:FF:000230">
    <property type="entry name" value="RBR-type E3 ubiquitin transferase"/>
    <property type="match status" value="2"/>
</dbReference>
<feature type="domain" description="RING-type" evidence="14">
    <location>
        <begin position="26"/>
        <end position="258"/>
    </location>
</feature>
<evidence type="ECO:0000259" key="13">
    <source>
        <dbReference type="PROSITE" id="PS50089"/>
    </source>
</evidence>
<dbReference type="InterPro" id="IPR018957">
    <property type="entry name" value="Znf_C3HC4_RING-type"/>
</dbReference>
<dbReference type="GO" id="GO:0061630">
    <property type="term" value="F:ubiquitin protein ligase activity"/>
    <property type="evidence" value="ECO:0007669"/>
    <property type="project" value="UniProtKB-EC"/>
</dbReference>
<dbReference type="EMBL" id="JAUIZM010000011">
    <property type="protein sequence ID" value="KAK1355007.1"/>
    <property type="molecule type" value="Genomic_DNA"/>
</dbReference>
<dbReference type="SMART" id="SM00647">
    <property type="entry name" value="IBR"/>
    <property type="match status" value="3"/>
</dbReference>
<sequence length="512" mass="59052">MSWIKLPLMVGPSGARFLTRKSSVSSRFRCGICAYRKTFCNAFAIKGCNHWYCSDCIRQYVTLKIQDNIPQIYCPVSSCGGRLEPEHCRSILRSKVFGRWEDALLEAVIPKCDKFYCPSKDCSALLVKGHDFKDIVKSKCPICRKSFCAKCKVPWHYRIKCEEYQNLHKDEREREDIMLMQLAKEKGWTRCSRCRFYIERTDGCSSMRCRCGYPFYYGCGSYRDSSGDESSDDDTEISSDLDDDIECTSDLHNHTMWESNVNKHIRWESDLDVDDKCNSDQNEMTAVKTKAASTESWRYTVLSYFKCGICAESKPTKNSFTIKGCNHSYCSDCIRKYVTSKLQDNLVPITCPVSGCHAKLKPEHCRSVLPSKAFDKWGYALCEAVIPSCDKYYCPFKDCSALLIKDSDCIDILESECPNCNRLFCASCKVPWHSEMTCGEFQQLHKDERERDDILLMQLAKKNKWIRCSRCKFYVERTEGCLSMRCRCGHTFCYNCGGSMSIPIHYCPHCKH</sequence>
<keyword evidence="9 12" id="KW-0863">Zinc-finger</keyword>
<evidence type="ECO:0000256" key="6">
    <source>
        <dbReference type="ARBA" id="ARBA00022679"/>
    </source>
</evidence>
<evidence type="ECO:0000256" key="10">
    <source>
        <dbReference type="ARBA" id="ARBA00022786"/>
    </source>
</evidence>
<evidence type="ECO:0000313" key="15">
    <source>
        <dbReference type="EMBL" id="KAK1355007.1"/>
    </source>
</evidence>
<evidence type="ECO:0000256" key="12">
    <source>
        <dbReference type="PROSITE-ProRule" id="PRU00175"/>
    </source>
</evidence>
<dbReference type="PROSITE" id="PS00518">
    <property type="entry name" value="ZF_RING_1"/>
    <property type="match status" value="2"/>
</dbReference>
<organism evidence="15 16">
    <name type="scientific">Heracleum sosnowskyi</name>
    <dbReference type="NCBI Taxonomy" id="360622"/>
    <lineage>
        <taxon>Eukaryota</taxon>
        <taxon>Viridiplantae</taxon>
        <taxon>Streptophyta</taxon>
        <taxon>Embryophyta</taxon>
        <taxon>Tracheophyta</taxon>
        <taxon>Spermatophyta</taxon>
        <taxon>Magnoliopsida</taxon>
        <taxon>eudicotyledons</taxon>
        <taxon>Gunneridae</taxon>
        <taxon>Pentapetalae</taxon>
        <taxon>asterids</taxon>
        <taxon>campanulids</taxon>
        <taxon>Apiales</taxon>
        <taxon>Apiaceae</taxon>
        <taxon>Apioideae</taxon>
        <taxon>apioid superclade</taxon>
        <taxon>Tordylieae</taxon>
        <taxon>Tordyliinae</taxon>
        <taxon>Heracleum</taxon>
    </lineage>
</organism>
<evidence type="ECO:0000259" key="14">
    <source>
        <dbReference type="PROSITE" id="PS51873"/>
    </source>
</evidence>
<reference evidence="15" key="2">
    <citation type="submission" date="2023-05" db="EMBL/GenBank/DDBJ databases">
        <authorList>
            <person name="Schelkunov M.I."/>
        </authorList>
    </citation>
    <scope>NUCLEOTIDE SEQUENCE</scope>
    <source>
        <strain evidence="15">Hsosn_3</strain>
        <tissue evidence="15">Leaf</tissue>
    </source>
</reference>
<evidence type="ECO:0000313" key="16">
    <source>
        <dbReference type="Proteomes" id="UP001237642"/>
    </source>
</evidence>
<dbReference type="InterPro" id="IPR044066">
    <property type="entry name" value="TRIAD_supradom"/>
</dbReference>
<evidence type="ECO:0000256" key="4">
    <source>
        <dbReference type="ARBA" id="ARBA00005884"/>
    </source>
</evidence>
<dbReference type="CDD" id="cd22582">
    <property type="entry name" value="BRcat_RBR_unk"/>
    <property type="match status" value="1"/>
</dbReference>
<keyword evidence="11" id="KW-0862">Zinc</keyword>
<keyword evidence="16" id="KW-1185">Reference proteome</keyword>
<evidence type="ECO:0000256" key="9">
    <source>
        <dbReference type="ARBA" id="ARBA00022771"/>
    </source>
</evidence>
<evidence type="ECO:0000256" key="1">
    <source>
        <dbReference type="ARBA" id="ARBA00001798"/>
    </source>
</evidence>
<dbReference type="Gene3D" id="1.20.120.1750">
    <property type="match status" value="2"/>
</dbReference>
<evidence type="ECO:0000256" key="2">
    <source>
        <dbReference type="ARBA" id="ARBA00001947"/>
    </source>
</evidence>
<evidence type="ECO:0000256" key="7">
    <source>
        <dbReference type="ARBA" id="ARBA00022723"/>
    </source>
</evidence>
<dbReference type="InterPro" id="IPR013083">
    <property type="entry name" value="Znf_RING/FYVE/PHD"/>
</dbReference>
<feature type="domain" description="RING-type" evidence="13">
    <location>
        <begin position="30"/>
        <end position="76"/>
    </location>
</feature>
<evidence type="ECO:0000256" key="11">
    <source>
        <dbReference type="ARBA" id="ARBA00022833"/>
    </source>
</evidence>
<dbReference type="GO" id="GO:0016567">
    <property type="term" value="P:protein ubiquitination"/>
    <property type="evidence" value="ECO:0007669"/>
    <property type="project" value="InterPro"/>
</dbReference>
<keyword evidence="8" id="KW-0677">Repeat</keyword>
<dbReference type="InterPro" id="IPR002867">
    <property type="entry name" value="IBR_dom"/>
</dbReference>
<comment type="similarity">
    <text evidence="4">Belongs to the RBR family. Ariadne subfamily.</text>
</comment>
<keyword evidence="7" id="KW-0479">Metal-binding</keyword>
<dbReference type="Pfam" id="PF00097">
    <property type="entry name" value="zf-C3HC4"/>
    <property type="match status" value="1"/>
</dbReference>
<comment type="caution">
    <text evidence="15">The sequence shown here is derived from an EMBL/GenBank/DDBJ whole genome shotgun (WGS) entry which is preliminary data.</text>
</comment>
<dbReference type="Gene3D" id="3.30.40.10">
    <property type="entry name" value="Zinc/RING finger domain, C3HC4 (zinc finger)"/>
    <property type="match status" value="2"/>
</dbReference>
<feature type="domain" description="RING-type" evidence="14">
    <location>
        <begin position="303"/>
        <end position="512"/>
    </location>
</feature>
<keyword evidence="6" id="KW-0808">Transferase</keyword>
<evidence type="ECO:0000256" key="3">
    <source>
        <dbReference type="ARBA" id="ARBA00003976"/>
    </source>
</evidence>
<dbReference type="InterPro" id="IPR001841">
    <property type="entry name" value="Znf_RING"/>
</dbReference>
<gene>
    <name evidence="15" type="ORF">POM88_048263</name>
</gene>
<dbReference type="PANTHER" id="PTHR11685">
    <property type="entry name" value="RBR FAMILY RING FINGER AND IBR DOMAIN-CONTAINING"/>
    <property type="match status" value="1"/>
</dbReference>
<comment type="cofactor">
    <cofactor evidence="2">
        <name>Zn(2+)</name>
        <dbReference type="ChEBI" id="CHEBI:29105"/>
    </cofactor>
</comment>
<proteinExistence type="inferred from homology"/>
<accession>A0AAD8M0F6</accession>
<protein>
    <recommendedName>
        <fullName evidence="5">RBR-type E3 ubiquitin transferase</fullName>
        <ecNumber evidence="5">2.3.2.31</ecNumber>
    </recommendedName>
</protein>
<feature type="domain" description="RING-type" evidence="13">
    <location>
        <begin position="307"/>
        <end position="353"/>
    </location>
</feature>
<dbReference type="Pfam" id="PF01485">
    <property type="entry name" value="IBR"/>
    <property type="match status" value="2"/>
</dbReference>
<dbReference type="SUPFAM" id="SSF57850">
    <property type="entry name" value="RING/U-box"/>
    <property type="match status" value="6"/>
</dbReference>
<dbReference type="PROSITE" id="PS50089">
    <property type="entry name" value="ZF_RING_2"/>
    <property type="match status" value="3"/>
</dbReference>
<dbReference type="InterPro" id="IPR031127">
    <property type="entry name" value="E3_UB_ligase_RBR"/>
</dbReference>
<evidence type="ECO:0000256" key="8">
    <source>
        <dbReference type="ARBA" id="ARBA00022737"/>
    </source>
</evidence>
<dbReference type="InterPro" id="IPR017907">
    <property type="entry name" value="Znf_RING_CS"/>
</dbReference>
<reference evidence="15" key="1">
    <citation type="submission" date="2023-02" db="EMBL/GenBank/DDBJ databases">
        <title>Genome of toxic invasive species Heracleum sosnowskyi carries increased number of genes despite the absence of recent whole-genome duplications.</title>
        <authorList>
            <person name="Schelkunov M."/>
            <person name="Shtratnikova V."/>
            <person name="Makarenko M."/>
            <person name="Klepikova A."/>
            <person name="Omelchenko D."/>
            <person name="Novikova G."/>
            <person name="Obukhova E."/>
            <person name="Bogdanov V."/>
            <person name="Penin A."/>
            <person name="Logacheva M."/>
        </authorList>
    </citation>
    <scope>NUCLEOTIDE SEQUENCE</scope>
    <source>
        <strain evidence="15">Hsosn_3</strain>
        <tissue evidence="15">Leaf</tissue>
    </source>
</reference>
<name>A0AAD8M0F6_9APIA</name>
<dbReference type="AlphaFoldDB" id="A0AAD8M0F6"/>
<dbReference type="GO" id="GO:0008270">
    <property type="term" value="F:zinc ion binding"/>
    <property type="evidence" value="ECO:0007669"/>
    <property type="project" value="UniProtKB-KW"/>
</dbReference>
<comment type="function">
    <text evidence="3">Might act as an E3 ubiquitin-protein ligase, or as part of E3 complex, which accepts ubiquitin from specific E2 ubiquitin-conjugating enzymes and then transfers it to substrates.</text>
</comment>
<feature type="domain" description="RING-type" evidence="13">
    <location>
        <begin position="468"/>
        <end position="511"/>
    </location>
</feature>
<dbReference type="CDD" id="cd22584">
    <property type="entry name" value="Rcat_RBR_unk"/>
    <property type="match status" value="1"/>
</dbReference>
<dbReference type="Proteomes" id="UP001237642">
    <property type="component" value="Unassembled WGS sequence"/>
</dbReference>
<dbReference type="SMART" id="SM00184">
    <property type="entry name" value="RING"/>
    <property type="match status" value="3"/>
</dbReference>
<comment type="catalytic activity">
    <reaction evidence="1">
        <text>[E2 ubiquitin-conjugating enzyme]-S-ubiquitinyl-L-cysteine + [acceptor protein]-L-lysine = [E2 ubiquitin-conjugating enzyme]-L-cysteine + [acceptor protein]-N(6)-ubiquitinyl-L-lysine.</text>
        <dbReference type="EC" id="2.3.2.31"/>
    </reaction>
</comment>
<dbReference type="EC" id="2.3.2.31" evidence="5"/>
<dbReference type="PROSITE" id="PS51873">
    <property type="entry name" value="TRIAD"/>
    <property type="match status" value="2"/>
</dbReference>
<evidence type="ECO:0000256" key="5">
    <source>
        <dbReference type="ARBA" id="ARBA00012251"/>
    </source>
</evidence>